<feature type="transmembrane region" description="Helical" evidence="5">
    <location>
        <begin position="395"/>
        <end position="418"/>
    </location>
</feature>
<feature type="transmembrane region" description="Helical" evidence="5">
    <location>
        <begin position="305"/>
        <end position="326"/>
    </location>
</feature>
<protein>
    <submittedName>
        <fullName evidence="6">Major Facilitator Superfamily protein</fullName>
    </submittedName>
</protein>
<name>A0A517TUN2_9BACT</name>
<feature type="transmembrane region" description="Helical" evidence="5">
    <location>
        <begin position="34"/>
        <end position="54"/>
    </location>
</feature>
<feature type="transmembrane region" description="Helical" evidence="5">
    <location>
        <begin position="130"/>
        <end position="148"/>
    </location>
</feature>
<dbReference type="GO" id="GO:0022857">
    <property type="term" value="F:transmembrane transporter activity"/>
    <property type="evidence" value="ECO:0007669"/>
    <property type="project" value="InterPro"/>
</dbReference>
<feature type="transmembrane region" description="Helical" evidence="5">
    <location>
        <begin position="279"/>
        <end position="298"/>
    </location>
</feature>
<feature type="transmembrane region" description="Helical" evidence="5">
    <location>
        <begin position="240"/>
        <end position="259"/>
    </location>
</feature>
<evidence type="ECO:0000313" key="7">
    <source>
        <dbReference type="Proteomes" id="UP000317909"/>
    </source>
</evidence>
<accession>A0A517TUN2</accession>
<evidence type="ECO:0000256" key="3">
    <source>
        <dbReference type="ARBA" id="ARBA00023136"/>
    </source>
</evidence>
<keyword evidence="3 5" id="KW-0472">Membrane</keyword>
<evidence type="ECO:0000256" key="2">
    <source>
        <dbReference type="ARBA" id="ARBA00022989"/>
    </source>
</evidence>
<reference evidence="6 7" key="1">
    <citation type="submission" date="2019-02" db="EMBL/GenBank/DDBJ databases">
        <title>Deep-cultivation of Planctomycetes and their phenomic and genomic characterization uncovers novel biology.</title>
        <authorList>
            <person name="Wiegand S."/>
            <person name="Jogler M."/>
            <person name="Boedeker C."/>
            <person name="Pinto D."/>
            <person name="Vollmers J."/>
            <person name="Rivas-Marin E."/>
            <person name="Kohn T."/>
            <person name="Peeters S.H."/>
            <person name="Heuer A."/>
            <person name="Rast P."/>
            <person name="Oberbeckmann S."/>
            <person name="Bunk B."/>
            <person name="Jeske O."/>
            <person name="Meyerdierks A."/>
            <person name="Storesund J.E."/>
            <person name="Kallscheuer N."/>
            <person name="Luecker S."/>
            <person name="Lage O.M."/>
            <person name="Pohl T."/>
            <person name="Merkel B.J."/>
            <person name="Hornburger P."/>
            <person name="Mueller R.-W."/>
            <person name="Bruemmer F."/>
            <person name="Labrenz M."/>
            <person name="Spormann A.M."/>
            <person name="Op den Camp H."/>
            <person name="Overmann J."/>
            <person name="Amann R."/>
            <person name="Jetten M.S.M."/>
            <person name="Mascher T."/>
            <person name="Medema M.H."/>
            <person name="Devos D.P."/>
            <person name="Kaster A.-K."/>
            <person name="Ovreas L."/>
            <person name="Rohde M."/>
            <person name="Galperin M.Y."/>
            <person name="Jogler C."/>
        </authorList>
    </citation>
    <scope>NUCLEOTIDE SEQUENCE [LARGE SCALE GENOMIC DNA]</scope>
    <source>
        <strain evidence="6 7">I41</strain>
    </source>
</reference>
<sequence>MTPRLFVSALWFFLVLFSYYILKPVRDALATETRLFGPLYLATFLAASAALPLYWRIVARTTRRQLVFGVYQFFVACLVVFALLLARGYGDTEWLRNAFFVWVSVFNLYVVAVFWSVMADLFSAEEGKSWFGVMAAAGTVGSIVASLVGHVAAQRLGVEWLMVVAIGALELAIVMAWLVLRVASRDESSKESLREGPPTPKPVGGPQPTEVVRGIGVGDASDKSSGSLLAGLRTVLSSRYLLMICAFTAIGKFAATFVYNNFQHTLREEGLAVAERTQLFSAMNFYSQTGTLAFQAVLAAALMRLAGVGATLAIACSVIVGLFAWLSFDATLWPLMVAKVVQEIIGYGLLVPAQQVLFTVVSRTEKYESKAFIDTVVFRGSDVAASNVVDALGRFSASAAAIAILPLVGAWMALGAWLGREQTARAIANDDLSH</sequence>
<gene>
    <name evidence="6" type="ORF">I41_12460</name>
</gene>
<feature type="transmembrane region" description="Helical" evidence="5">
    <location>
        <begin position="5"/>
        <end position="22"/>
    </location>
</feature>
<dbReference type="Proteomes" id="UP000317909">
    <property type="component" value="Chromosome"/>
</dbReference>
<feature type="transmembrane region" description="Helical" evidence="5">
    <location>
        <begin position="66"/>
        <end position="86"/>
    </location>
</feature>
<keyword evidence="7" id="KW-1185">Reference proteome</keyword>
<keyword evidence="1 5" id="KW-0812">Transmembrane</keyword>
<evidence type="ECO:0000256" key="5">
    <source>
        <dbReference type="SAM" id="Phobius"/>
    </source>
</evidence>
<dbReference type="KEGG" id="llh:I41_12460"/>
<dbReference type="RefSeq" id="WP_145431681.1">
    <property type="nucleotide sequence ID" value="NZ_CP036339.1"/>
</dbReference>
<evidence type="ECO:0000256" key="4">
    <source>
        <dbReference type="SAM" id="MobiDB-lite"/>
    </source>
</evidence>
<keyword evidence="2 5" id="KW-1133">Transmembrane helix</keyword>
<dbReference type="InterPro" id="IPR011701">
    <property type="entry name" value="MFS"/>
</dbReference>
<dbReference type="PANTHER" id="PTHR43596">
    <property type="entry name" value="ADP,ATP CARRIER PROTEIN"/>
    <property type="match status" value="1"/>
</dbReference>
<dbReference type="EMBL" id="CP036339">
    <property type="protein sequence ID" value="QDT72080.1"/>
    <property type="molecule type" value="Genomic_DNA"/>
</dbReference>
<feature type="transmembrane region" description="Helical" evidence="5">
    <location>
        <begin position="98"/>
        <end position="118"/>
    </location>
</feature>
<dbReference type="AlphaFoldDB" id="A0A517TUN2"/>
<dbReference type="Pfam" id="PF07690">
    <property type="entry name" value="MFS_1"/>
    <property type="match status" value="1"/>
</dbReference>
<dbReference type="OrthoDB" id="199378at2"/>
<dbReference type="Gene3D" id="1.20.1250.20">
    <property type="entry name" value="MFS general substrate transporter like domains"/>
    <property type="match status" value="1"/>
</dbReference>
<proteinExistence type="predicted"/>
<dbReference type="PANTHER" id="PTHR43596:SF1">
    <property type="entry name" value="ADP,ATP CARRIER PROTEIN"/>
    <property type="match status" value="1"/>
</dbReference>
<dbReference type="InterPro" id="IPR036259">
    <property type="entry name" value="MFS_trans_sf"/>
</dbReference>
<feature type="region of interest" description="Disordered" evidence="4">
    <location>
        <begin position="189"/>
        <end position="208"/>
    </location>
</feature>
<evidence type="ECO:0000256" key="1">
    <source>
        <dbReference type="ARBA" id="ARBA00022692"/>
    </source>
</evidence>
<organism evidence="6 7">
    <name type="scientific">Lacipirellula limnantheis</name>
    <dbReference type="NCBI Taxonomy" id="2528024"/>
    <lineage>
        <taxon>Bacteria</taxon>
        <taxon>Pseudomonadati</taxon>
        <taxon>Planctomycetota</taxon>
        <taxon>Planctomycetia</taxon>
        <taxon>Pirellulales</taxon>
        <taxon>Lacipirellulaceae</taxon>
        <taxon>Lacipirellula</taxon>
    </lineage>
</organism>
<feature type="transmembrane region" description="Helical" evidence="5">
    <location>
        <begin position="160"/>
        <end position="180"/>
    </location>
</feature>
<dbReference type="SUPFAM" id="SSF103473">
    <property type="entry name" value="MFS general substrate transporter"/>
    <property type="match status" value="1"/>
</dbReference>
<evidence type="ECO:0000313" key="6">
    <source>
        <dbReference type="EMBL" id="QDT72080.1"/>
    </source>
</evidence>